<dbReference type="CDD" id="cd07814">
    <property type="entry name" value="SRPBCC_CalC_Aha1-like"/>
    <property type="match status" value="1"/>
</dbReference>
<dbReference type="RefSeq" id="WP_136358507.1">
    <property type="nucleotide sequence ID" value="NZ_CP046266.1"/>
</dbReference>
<sequence length="174" mass="20123">MSDNKPKNSLITKVEGRELIIERIIDAPRDLVFKAFSVSKNLESWWGPKGWQTENYKFEFEPNGVWHYCMRCNDRSQGDFYGQESWGKAVYHEIIVPEKIVYTDTFSDKEGNAVDGMPEILVTIMFVEYEGKTKLVTRSQFISIDTLQQVMDMGVVEGFASQLESLDDYLKELP</sequence>
<dbReference type="OrthoDB" id="118413at2"/>
<dbReference type="Proteomes" id="UP000310334">
    <property type="component" value="Unassembled WGS sequence"/>
</dbReference>
<evidence type="ECO:0000256" key="1">
    <source>
        <dbReference type="ARBA" id="ARBA00006817"/>
    </source>
</evidence>
<proteinExistence type="inferred from homology"/>
<dbReference type="Pfam" id="PF08327">
    <property type="entry name" value="AHSA1"/>
    <property type="match status" value="1"/>
</dbReference>
<comment type="similarity">
    <text evidence="1">Belongs to the AHA1 family.</text>
</comment>
<evidence type="ECO:0000259" key="2">
    <source>
        <dbReference type="Pfam" id="PF08327"/>
    </source>
</evidence>
<dbReference type="EMBL" id="SSNT01000027">
    <property type="protein sequence ID" value="THF75443.1"/>
    <property type="molecule type" value="Genomic_DNA"/>
</dbReference>
<gene>
    <name evidence="3" type="ORF">E6W99_23750</name>
</gene>
<dbReference type="SUPFAM" id="SSF55961">
    <property type="entry name" value="Bet v1-like"/>
    <property type="match status" value="1"/>
</dbReference>
<accession>A0A4S4BMF9</accession>
<evidence type="ECO:0000313" key="4">
    <source>
        <dbReference type="Proteomes" id="UP000310334"/>
    </source>
</evidence>
<organism evidence="3 4">
    <name type="scientific">Metabacillus sediminilitoris</name>
    <dbReference type="NCBI Taxonomy" id="2567941"/>
    <lineage>
        <taxon>Bacteria</taxon>
        <taxon>Bacillati</taxon>
        <taxon>Bacillota</taxon>
        <taxon>Bacilli</taxon>
        <taxon>Bacillales</taxon>
        <taxon>Bacillaceae</taxon>
        <taxon>Metabacillus</taxon>
    </lineage>
</organism>
<reference evidence="3 4" key="1">
    <citation type="submission" date="2019-04" db="EMBL/GenBank/DDBJ databases">
        <title>Bacillus sediminilitoris sp. nov., isolated from a tidal flat sediment on the East China Sea.</title>
        <authorList>
            <person name="Wei Y."/>
            <person name="Mao H."/>
            <person name="Fang J."/>
        </authorList>
    </citation>
    <scope>NUCLEOTIDE SEQUENCE [LARGE SCALE GENOMIC DNA]</scope>
    <source>
        <strain evidence="3 4">DSL-17</strain>
    </source>
</reference>
<dbReference type="InterPro" id="IPR023393">
    <property type="entry name" value="START-like_dom_sf"/>
</dbReference>
<keyword evidence="4" id="KW-1185">Reference proteome</keyword>
<dbReference type="AlphaFoldDB" id="A0A4S4BMF9"/>
<protein>
    <submittedName>
        <fullName evidence="3">SRPBCC domain-containing protein</fullName>
    </submittedName>
</protein>
<evidence type="ECO:0000313" key="3">
    <source>
        <dbReference type="EMBL" id="THF75443.1"/>
    </source>
</evidence>
<feature type="domain" description="Activator of Hsp90 ATPase homologue 1/2-like C-terminal" evidence="2">
    <location>
        <begin position="26"/>
        <end position="171"/>
    </location>
</feature>
<dbReference type="Gene3D" id="3.30.530.20">
    <property type="match status" value="1"/>
</dbReference>
<comment type="caution">
    <text evidence="3">The sequence shown here is derived from an EMBL/GenBank/DDBJ whole genome shotgun (WGS) entry which is preliminary data.</text>
</comment>
<dbReference type="InterPro" id="IPR013538">
    <property type="entry name" value="ASHA1/2-like_C"/>
</dbReference>
<name>A0A4S4BMF9_9BACI</name>